<dbReference type="EMBL" id="CABPRJ010001460">
    <property type="protein sequence ID" value="VVC38049.1"/>
    <property type="molecule type" value="Genomic_DNA"/>
</dbReference>
<organism evidence="1 2">
    <name type="scientific">Cinara cedri</name>
    <dbReference type="NCBI Taxonomy" id="506608"/>
    <lineage>
        <taxon>Eukaryota</taxon>
        <taxon>Metazoa</taxon>
        <taxon>Ecdysozoa</taxon>
        <taxon>Arthropoda</taxon>
        <taxon>Hexapoda</taxon>
        <taxon>Insecta</taxon>
        <taxon>Pterygota</taxon>
        <taxon>Neoptera</taxon>
        <taxon>Paraneoptera</taxon>
        <taxon>Hemiptera</taxon>
        <taxon>Sternorrhyncha</taxon>
        <taxon>Aphidomorpha</taxon>
        <taxon>Aphidoidea</taxon>
        <taxon>Aphididae</taxon>
        <taxon>Lachninae</taxon>
        <taxon>Cinara</taxon>
    </lineage>
</organism>
<accession>A0A5E4N063</accession>
<dbReference type="AlphaFoldDB" id="A0A5E4N063"/>
<protein>
    <submittedName>
        <fullName evidence="1">Uncharacterized protein</fullName>
    </submittedName>
</protein>
<dbReference type="Proteomes" id="UP000325440">
    <property type="component" value="Unassembled WGS sequence"/>
</dbReference>
<name>A0A5E4N063_9HEMI</name>
<proteinExistence type="predicted"/>
<reference evidence="1 2" key="1">
    <citation type="submission" date="2019-08" db="EMBL/GenBank/DDBJ databases">
        <authorList>
            <person name="Alioto T."/>
            <person name="Alioto T."/>
            <person name="Gomez Garrido J."/>
        </authorList>
    </citation>
    <scope>NUCLEOTIDE SEQUENCE [LARGE SCALE GENOMIC DNA]</scope>
</reference>
<evidence type="ECO:0000313" key="2">
    <source>
        <dbReference type="Proteomes" id="UP000325440"/>
    </source>
</evidence>
<keyword evidence="2" id="KW-1185">Reference proteome</keyword>
<gene>
    <name evidence="1" type="ORF">CINCED_3A019815</name>
</gene>
<sequence length="157" mass="18065">MSFKKYQYVAPVSPQDLTECLSFTIDFPSCKFLHVGLDPSQHTVILIITPSRHILITVEFFQSINRLMGDILSFLLNPPTYKKNVFSYTETTTLSSMVYKGENVIVFESKTQDGCRVLLNREDLLQLITLENRILQNIARLEETRKASITLRPHLNI</sequence>
<evidence type="ECO:0000313" key="1">
    <source>
        <dbReference type="EMBL" id="VVC38049.1"/>
    </source>
</evidence>
<dbReference type="OrthoDB" id="6613158at2759"/>